<reference evidence="3" key="1">
    <citation type="submission" date="2021-12" db="EMBL/GenBank/DDBJ databases">
        <authorList>
            <person name="King R."/>
        </authorList>
    </citation>
    <scope>NUCLEOTIDE SEQUENCE</scope>
</reference>
<sequence length="291" mass="31606">MSASVGFALIVGLLCLNECGGQGQPVFVCNELVTHKIPRGALITTVPRKGRTWCGQEEGQFLAVAENILFHLRCSEGVKKLNKAVAAISNLAELTAGTLQIFQDKDKCRYSMRGINTGSNALVLAEMLDGHTLNFDGNYCNASHYIDYLSNGQVTILTANKCPVFKSFNHNTHIIAPPQENAFQLEGRYSYFVWPRSLHSGALVEKPKPIVKPGQRSLSESNSSSSWGHVVDKKGGFGGSVGGRGARIPRYIPGHGGSTYHSSASRAGGQPLWGFKLPSFKSFSFSKSLRW</sequence>
<gene>
    <name evidence="3" type="ORF">BEMITA_LOCUS13304</name>
</gene>
<dbReference type="Proteomes" id="UP001152759">
    <property type="component" value="Chromosome 8"/>
</dbReference>
<accession>A0A9P0APA1</accession>
<feature type="compositionally biased region" description="Low complexity" evidence="1">
    <location>
        <begin position="217"/>
        <end position="226"/>
    </location>
</feature>
<dbReference type="AlphaFoldDB" id="A0A9P0APA1"/>
<feature type="chain" id="PRO_5040450875" evidence="2">
    <location>
        <begin position="24"/>
        <end position="291"/>
    </location>
</feature>
<proteinExistence type="predicted"/>
<organism evidence="3 4">
    <name type="scientific">Bemisia tabaci</name>
    <name type="common">Sweetpotato whitefly</name>
    <name type="synonym">Aleurodes tabaci</name>
    <dbReference type="NCBI Taxonomy" id="7038"/>
    <lineage>
        <taxon>Eukaryota</taxon>
        <taxon>Metazoa</taxon>
        <taxon>Ecdysozoa</taxon>
        <taxon>Arthropoda</taxon>
        <taxon>Hexapoda</taxon>
        <taxon>Insecta</taxon>
        <taxon>Pterygota</taxon>
        <taxon>Neoptera</taxon>
        <taxon>Paraneoptera</taxon>
        <taxon>Hemiptera</taxon>
        <taxon>Sternorrhyncha</taxon>
        <taxon>Aleyrodoidea</taxon>
        <taxon>Aleyrodidae</taxon>
        <taxon>Aleyrodinae</taxon>
        <taxon>Bemisia</taxon>
    </lineage>
</organism>
<dbReference type="EMBL" id="OU963869">
    <property type="protein sequence ID" value="CAH0395074.1"/>
    <property type="molecule type" value="Genomic_DNA"/>
</dbReference>
<evidence type="ECO:0000313" key="4">
    <source>
        <dbReference type="Proteomes" id="UP001152759"/>
    </source>
</evidence>
<feature type="region of interest" description="Disordered" evidence="1">
    <location>
        <begin position="210"/>
        <end position="231"/>
    </location>
</feature>
<keyword evidence="2" id="KW-0732">Signal</keyword>
<evidence type="ECO:0000256" key="1">
    <source>
        <dbReference type="SAM" id="MobiDB-lite"/>
    </source>
</evidence>
<evidence type="ECO:0000256" key="2">
    <source>
        <dbReference type="SAM" id="SignalP"/>
    </source>
</evidence>
<feature type="signal peptide" evidence="2">
    <location>
        <begin position="1"/>
        <end position="23"/>
    </location>
</feature>
<protein>
    <submittedName>
        <fullName evidence="3">Uncharacterized protein</fullName>
    </submittedName>
</protein>
<keyword evidence="4" id="KW-1185">Reference proteome</keyword>
<name>A0A9P0APA1_BEMTA</name>
<evidence type="ECO:0000313" key="3">
    <source>
        <dbReference type="EMBL" id="CAH0395074.1"/>
    </source>
</evidence>